<dbReference type="Gene3D" id="3.30.460.10">
    <property type="entry name" value="Beta Polymerase, domain 2"/>
    <property type="match status" value="1"/>
</dbReference>
<dbReference type="PROSITE" id="PS51703">
    <property type="entry name" value="DZF"/>
    <property type="match status" value="1"/>
</dbReference>
<proteinExistence type="predicted"/>
<comment type="caution">
    <text evidence="8">The sequence shown here is derived from an EMBL/GenBank/DDBJ whole genome shotgun (WGS) entry which is preliminary data.</text>
</comment>
<feature type="domain" description="DZF" evidence="7">
    <location>
        <begin position="17"/>
        <end position="321"/>
    </location>
</feature>
<evidence type="ECO:0000259" key="7">
    <source>
        <dbReference type="PROSITE" id="PS51703"/>
    </source>
</evidence>
<dbReference type="PANTHER" id="PTHR46447">
    <property type="entry name" value="INTERLEUKIN ENHANCER-BINDING FACTOR"/>
    <property type="match status" value="1"/>
</dbReference>
<dbReference type="Pfam" id="PF20965">
    <property type="entry name" value="DZF_C"/>
    <property type="match status" value="1"/>
</dbReference>
<sequence length="321" mass="34694">MFSACDLYQVPATEYQRLTVTPETTDESAPAYSAEAFKAAVFQRLFAINVPAKSKESVQGLISKLQNVLEGITLQNAGGMFDDCMVDTFCLVGQYQKDVVISGSRELLGDMVVTLKSMPTEVSVNALAIKILADLSKNYPAEDYGFLLAETGLKISSSSGAVVTLHIATTSENLELLSDTEKAPPNALPLEQLENSLRLIDESSWFSANASSTNIKGLVRLLADLRERIPTLNVLKDPAIDLLAHFCATATADGTILPIEIAFRRFLELVGTGTLLRDSWPATDIFPSGDVDTATKMTITMQISELLCQLSMGQFKAALAV</sequence>
<keyword evidence="9" id="KW-1185">Reference proteome</keyword>
<comment type="subcellular location">
    <subcellularLocation>
        <location evidence="1">Nucleus</location>
    </subcellularLocation>
</comment>
<organism evidence="8 9">
    <name type="scientific">Ramazzottius varieornatus</name>
    <name type="common">Water bear</name>
    <name type="synonym">Tardigrade</name>
    <dbReference type="NCBI Taxonomy" id="947166"/>
    <lineage>
        <taxon>Eukaryota</taxon>
        <taxon>Metazoa</taxon>
        <taxon>Ecdysozoa</taxon>
        <taxon>Tardigrada</taxon>
        <taxon>Eutardigrada</taxon>
        <taxon>Parachela</taxon>
        <taxon>Hypsibioidea</taxon>
        <taxon>Ramazzottiidae</taxon>
        <taxon>Ramazzottius</taxon>
    </lineage>
</organism>
<dbReference type="EMBL" id="BDGG01000005">
    <property type="protein sequence ID" value="GAU98755.1"/>
    <property type="molecule type" value="Genomic_DNA"/>
</dbReference>
<dbReference type="InterPro" id="IPR049402">
    <property type="entry name" value="DZF_dom_C"/>
</dbReference>
<evidence type="ECO:0000256" key="2">
    <source>
        <dbReference type="ARBA" id="ARBA00023015"/>
    </source>
</evidence>
<keyword evidence="6" id="KW-0539">Nucleus</keyword>
<dbReference type="GO" id="GO:0003677">
    <property type="term" value="F:DNA binding"/>
    <property type="evidence" value="ECO:0007669"/>
    <property type="project" value="UniProtKB-KW"/>
</dbReference>
<gene>
    <name evidence="8" type="primary">RvY_09863-1</name>
    <name evidence="8" type="synonym">RvY_09863.1</name>
    <name evidence="8" type="ORF">RvY_09863</name>
</gene>
<evidence type="ECO:0000256" key="4">
    <source>
        <dbReference type="ARBA" id="ARBA00023159"/>
    </source>
</evidence>
<keyword evidence="3" id="KW-0238">DNA-binding</keyword>
<evidence type="ECO:0000256" key="1">
    <source>
        <dbReference type="ARBA" id="ARBA00004123"/>
    </source>
</evidence>
<dbReference type="GO" id="GO:0003725">
    <property type="term" value="F:double-stranded RNA binding"/>
    <property type="evidence" value="ECO:0007669"/>
    <property type="project" value="TreeGrafter"/>
</dbReference>
<evidence type="ECO:0000256" key="5">
    <source>
        <dbReference type="ARBA" id="ARBA00023163"/>
    </source>
</evidence>
<evidence type="ECO:0000313" key="9">
    <source>
        <dbReference type="Proteomes" id="UP000186922"/>
    </source>
</evidence>
<keyword evidence="5" id="KW-0804">Transcription</keyword>
<dbReference type="InterPro" id="IPR006561">
    <property type="entry name" value="DZF_dom"/>
</dbReference>
<dbReference type="AlphaFoldDB" id="A0A1D1VD65"/>
<dbReference type="OrthoDB" id="5775647at2759"/>
<dbReference type="STRING" id="947166.A0A1D1VD65"/>
<dbReference type="InterPro" id="IPR049401">
    <property type="entry name" value="DZF_dom_N"/>
</dbReference>
<evidence type="ECO:0000256" key="3">
    <source>
        <dbReference type="ARBA" id="ARBA00023125"/>
    </source>
</evidence>
<protein>
    <recommendedName>
        <fullName evidence="7">DZF domain-containing protein</fullName>
    </recommendedName>
</protein>
<dbReference type="Gene3D" id="1.10.1410.40">
    <property type="match status" value="1"/>
</dbReference>
<name>A0A1D1VD65_RAMVA</name>
<evidence type="ECO:0000256" key="6">
    <source>
        <dbReference type="ARBA" id="ARBA00023242"/>
    </source>
</evidence>
<dbReference type="Pfam" id="PF07528">
    <property type="entry name" value="DZF_N"/>
    <property type="match status" value="1"/>
</dbReference>
<dbReference type="InterPro" id="IPR052134">
    <property type="entry name" value="ILF2"/>
</dbReference>
<dbReference type="GO" id="GO:0071013">
    <property type="term" value="C:catalytic step 2 spliceosome"/>
    <property type="evidence" value="ECO:0007669"/>
    <property type="project" value="TreeGrafter"/>
</dbReference>
<dbReference type="GO" id="GO:0045893">
    <property type="term" value="P:positive regulation of DNA-templated transcription"/>
    <property type="evidence" value="ECO:0007669"/>
    <property type="project" value="TreeGrafter"/>
</dbReference>
<keyword evidence="2" id="KW-0805">Transcription regulation</keyword>
<evidence type="ECO:0000313" key="8">
    <source>
        <dbReference type="EMBL" id="GAU98755.1"/>
    </source>
</evidence>
<dbReference type="PANTHER" id="PTHR46447:SF1">
    <property type="entry name" value="INTERLEUKIN ENHANCER-BINDING FACTOR 2"/>
    <property type="match status" value="1"/>
</dbReference>
<accession>A0A1D1VD65</accession>
<dbReference type="Proteomes" id="UP000186922">
    <property type="component" value="Unassembled WGS sequence"/>
</dbReference>
<dbReference type="InterPro" id="IPR043519">
    <property type="entry name" value="NT_sf"/>
</dbReference>
<dbReference type="SMART" id="SM00572">
    <property type="entry name" value="DZF"/>
    <property type="match status" value="1"/>
</dbReference>
<keyword evidence="4" id="KW-0010">Activator</keyword>
<reference evidence="8 9" key="1">
    <citation type="journal article" date="2016" name="Nat. Commun.">
        <title>Extremotolerant tardigrade genome and improved radiotolerance of human cultured cells by tardigrade-unique protein.</title>
        <authorList>
            <person name="Hashimoto T."/>
            <person name="Horikawa D.D."/>
            <person name="Saito Y."/>
            <person name="Kuwahara H."/>
            <person name="Kozuka-Hata H."/>
            <person name="Shin-I T."/>
            <person name="Minakuchi Y."/>
            <person name="Ohishi K."/>
            <person name="Motoyama A."/>
            <person name="Aizu T."/>
            <person name="Enomoto A."/>
            <person name="Kondo K."/>
            <person name="Tanaka S."/>
            <person name="Hara Y."/>
            <person name="Koshikawa S."/>
            <person name="Sagara H."/>
            <person name="Miura T."/>
            <person name="Yokobori S."/>
            <person name="Miyagawa K."/>
            <person name="Suzuki Y."/>
            <person name="Kubo T."/>
            <person name="Oyama M."/>
            <person name="Kohara Y."/>
            <person name="Fujiyama A."/>
            <person name="Arakawa K."/>
            <person name="Katayama T."/>
            <person name="Toyoda A."/>
            <person name="Kunieda T."/>
        </authorList>
    </citation>
    <scope>NUCLEOTIDE SEQUENCE [LARGE SCALE GENOMIC DNA]</scope>
    <source>
        <strain evidence="8 9">YOKOZUNA-1</strain>
    </source>
</reference>